<dbReference type="Proteomes" id="UP001163644">
    <property type="component" value="Chromosome"/>
</dbReference>
<name>A0AA46VVV7_PSEVI</name>
<reference evidence="1" key="1">
    <citation type="submission" date="2019-02" db="EMBL/GenBank/DDBJ databases">
        <authorList>
            <person name="Lutz S."/>
            <person name="Schori C."/>
            <person name="Ahrens C.H."/>
            <person name="Gueguen E."/>
        </authorList>
    </citation>
    <scope>NUCLEOTIDE SEQUENCE</scope>
    <source>
        <strain evidence="1">Psy35</strain>
    </source>
</reference>
<gene>
    <name evidence="1" type="ORF">EZZ81_10830</name>
</gene>
<evidence type="ECO:0000313" key="1">
    <source>
        <dbReference type="EMBL" id="UZA68690.1"/>
    </source>
</evidence>
<proteinExistence type="predicted"/>
<dbReference type="AlphaFoldDB" id="A0AA46VVV7"/>
<dbReference type="EMBL" id="CP036495">
    <property type="protein sequence ID" value="UZA68690.1"/>
    <property type="molecule type" value="Genomic_DNA"/>
</dbReference>
<protein>
    <submittedName>
        <fullName evidence="1">Uncharacterized protein</fullName>
    </submittedName>
</protein>
<evidence type="ECO:0000313" key="2">
    <source>
        <dbReference type="Proteomes" id="UP001163644"/>
    </source>
</evidence>
<sequence>MSVEISFDEQLAIANITLANWPQALVEHIGRYFDIQADIVNLDYSHLSVDKPSVGNLWGFTEREQFVWDLKIAETNGPIALTLVILGHRSTGIKGSSSILRQEAYGSAVEAFRKDVLEVDSRVLREIIVEETKPSEEWLTWLLDTDSTTRGRFLNDHEIMQALVFNSIGDDWISALQLVAPGRGQTNWAFESLVKKHWKQVRDYLEAYFGSDSSYPVRDVPGLIYLLFENSPTVQASRWACEQVLERASLPVFPRLIQRCSTIRSDDVRILFQRWHGFSNPDKTKDFRDCVAKAYTTLASSSAGHMPSDLTLAAIWHLFEGPVRSDQQHVVVSLRELPSEVWGRDALWNELGLAAREAWRQDLLEQVRGNSELAQGLLAFVCLWLPQIAFAEVEPVLLRLMDESAHLAFALQLSRSGPRQVQLRAKGLVRSRQGALDLDGLEIPREGALALANARSQTWLGDSTVERFIHGAVSKIEEEFCRDYAETWGEEEEALTRHLLNLTKSAVGNATDQLRHLSATTRIGYPSLSMKYRQPTKREEGAITSAGAALGADVLFLTRVVDEGRTVIQRATLVQVKKRIGTSSGKSFGKTIAIDLRQCQDLLTQSEHSYYLFATPPSPQPTLWVTPARLVGNLTQMHTSKTSVLAAPVRDASCSYADFFLHYLVGLWAGDEDEDVIAIAKGNAQAGKAPRHIVEIEVRRQAD</sequence>
<organism evidence="1 2">
    <name type="scientific">Pseudomonas viridiflava</name>
    <name type="common">Phytomonas viridiflava</name>
    <dbReference type="NCBI Taxonomy" id="33069"/>
    <lineage>
        <taxon>Bacteria</taxon>
        <taxon>Pseudomonadati</taxon>
        <taxon>Pseudomonadota</taxon>
        <taxon>Gammaproteobacteria</taxon>
        <taxon>Pseudomonadales</taxon>
        <taxon>Pseudomonadaceae</taxon>
        <taxon>Pseudomonas</taxon>
    </lineage>
</organism>
<accession>A0AA46VVV7</accession>
<dbReference type="RefSeq" id="WP_050575451.1">
    <property type="nucleotide sequence ID" value="NZ_CP036495.1"/>
</dbReference>